<dbReference type="PROSITE" id="PS50178">
    <property type="entry name" value="ZF_FYVE"/>
    <property type="match status" value="1"/>
</dbReference>
<evidence type="ECO:0000313" key="16">
    <source>
        <dbReference type="EMBL" id="KAG3226737.1"/>
    </source>
</evidence>
<evidence type="ECO:0000256" key="5">
    <source>
        <dbReference type="ARBA" id="ARBA00022741"/>
    </source>
</evidence>
<organism evidence="14 17">
    <name type="scientific">Phytophthora cactorum</name>
    <dbReference type="NCBI Taxonomy" id="29920"/>
    <lineage>
        <taxon>Eukaryota</taxon>
        <taxon>Sar</taxon>
        <taxon>Stramenopiles</taxon>
        <taxon>Oomycota</taxon>
        <taxon>Peronosporomycetes</taxon>
        <taxon>Peronosporales</taxon>
        <taxon>Peronosporaceae</taxon>
        <taxon>Phytophthora</taxon>
    </lineage>
</organism>
<dbReference type="EMBL" id="RCMK01000089">
    <property type="protein sequence ID" value="KAG2949512.1"/>
    <property type="molecule type" value="Genomic_DNA"/>
</dbReference>
<dbReference type="InterPro" id="IPR004130">
    <property type="entry name" value="Gpn"/>
</dbReference>
<dbReference type="SUPFAM" id="SSF48403">
    <property type="entry name" value="Ankyrin repeat"/>
    <property type="match status" value="1"/>
</dbReference>
<dbReference type="Gene3D" id="3.30.40.10">
    <property type="entry name" value="Zinc/RING finger domain, C3HC4 (zinc finger)"/>
    <property type="match status" value="1"/>
</dbReference>
<dbReference type="CDD" id="cd17872">
    <property type="entry name" value="GPN3"/>
    <property type="match status" value="1"/>
</dbReference>
<evidence type="ECO:0000256" key="9">
    <source>
        <dbReference type="ARBA" id="ARBA00023134"/>
    </source>
</evidence>
<feature type="compositionally biased region" description="Low complexity" evidence="11">
    <location>
        <begin position="82"/>
        <end position="93"/>
    </location>
</feature>
<dbReference type="SMART" id="SM00064">
    <property type="entry name" value="FYVE"/>
    <property type="match status" value="1"/>
</dbReference>
<keyword evidence="6 10" id="KW-0863">Zinc-finger</keyword>
<keyword evidence="7" id="KW-0378">Hydrolase</keyword>
<name>A0A8T1D672_9STRA</name>
<evidence type="ECO:0000256" key="1">
    <source>
        <dbReference type="ARBA" id="ARBA00002411"/>
    </source>
</evidence>
<dbReference type="Pfam" id="PF03029">
    <property type="entry name" value="ATP_bind_1"/>
    <property type="match status" value="1"/>
</dbReference>
<dbReference type="InterPro" id="IPR013083">
    <property type="entry name" value="Znf_RING/FYVE/PHD"/>
</dbReference>
<dbReference type="EMBL" id="RCMG01000098">
    <property type="protein sequence ID" value="KAG2863683.1"/>
    <property type="molecule type" value="Genomic_DNA"/>
</dbReference>
<dbReference type="GO" id="GO:0008270">
    <property type="term" value="F:zinc ion binding"/>
    <property type="evidence" value="ECO:0007669"/>
    <property type="project" value="UniProtKB-KW"/>
</dbReference>
<feature type="compositionally biased region" description="Polar residues" evidence="11">
    <location>
        <begin position="180"/>
        <end position="194"/>
    </location>
</feature>
<dbReference type="Pfam" id="PF12796">
    <property type="entry name" value="Ank_2"/>
    <property type="match status" value="1"/>
</dbReference>
<evidence type="ECO:0000313" key="15">
    <source>
        <dbReference type="EMBL" id="KAG2949512.1"/>
    </source>
</evidence>
<feature type="compositionally biased region" description="Polar residues" evidence="11">
    <location>
        <begin position="35"/>
        <end position="44"/>
    </location>
</feature>
<evidence type="ECO:0000256" key="2">
    <source>
        <dbReference type="ARBA" id="ARBA00005290"/>
    </source>
</evidence>
<dbReference type="Proteomes" id="UP000735874">
    <property type="component" value="Unassembled WGS sequence"/>
</dbReference>
<dbReference type="SUPFAM" id="SSF57903">
    <property type="entry name" value="FYVE/PHD zinc finger"/>
    <property type="match status" value="1"/>
</dbReference>
<keyword evidence="9" id="KW-0342">GTP-binding</keyword>
<dbReference type="GO" id="GO:0005525">
    <property type="term" value="F:GTP binding"/>
    <property type="evidence" value="ECO:0007669"/>
    <property type="project" value="UniProtKB-KW"/>
</dbReference>
<dbReference type="Gene3D" id="1.25.40.20">
    <property type="entry name" value="Ankyrin repeat-containing domain"/>
    <property type="match status" value="1"/>
</dbReference>
<dbReference type="Proteomes" id="UP000736787">
    <property type="component" value="Unassembled WGS sequence"/>
</dbReference>
<dbReference type="AlphaFoldDB" id="A0A8T1D672"/>
<dbReference type="SUPFAM" id="SSF52540">
    <property type="entry name" value="P-loop containing nucleoside triphosphate hydrolases"/>
    <property type="match status" value="1"/>
</dbReference>
<comment type="function">
    <text evidence="1">Small GTPase required for proper localization of RNA polymerase II (RNAPII). May act at an RNAP assembly step prior to nuclear import.</text>
</comment>
<keyword evidence="5" id="KW-0547">Nucleotide-binding</keyword>
<protein>
    <recommendedName>
        <fullName evidence="3">GPN-loop GTPase 3</fullName>
    </recommendedName>
</protein>
<keyword evidence="8" id="KW-0862">Zinc</keyword>
<feature type="domain" description="FYVE-type" evidence="12">
    <location>
        <begin position="542"/>
        <end position="619"/>
    </location>
</feature>
<comment type="caution">
    <text evidence="14">The sequence shown here is derived from an EMBL/GenBank/DDBJ whole genome shotgun (WGS) entry which is preliminary data.</text>
</comment>
<dbReference type="Gene3D" id="3.40.50.300">
    <property type="entry name" value="P-loop containing nucleotide triphosphate hydrolases"/>
    <property type="match status" value="1"/>
</dbReference>
<dbReference type="Proteomes" id="UP000760860">
    <property type="component" value="Unassembled WGS sequence"/>
</dbReference>
<evidence type="ECO:0000256" key="6">
    <source>
        <dbReference type="ARBA" id="ARBA00022771"/>
    </source>
</evidence>
<feature type="compositionally biased region" description="Basic and acidic residues" evidence="11">
    <location>
        <begin position="242"/>
        <end position="253"/>
    </location>
</feature>
<sequence>MLDSRSSNELDLAYMPYHEGLVNHNAPPVRGSLSVRVSNQQQHSPYYGDSDDDDVSDDPAWMTAPRGSLQPAFPPNLMKKASSVSVTDSQVSSPKSPGTDPISSAGEEDEQEKQRNDKKDDDDDEDDDDYFPPTMPKMKSPQRTEPSSHHKNSSGRRSLNNNVDDKLTTDLKLRKCKSMPINQAPANPADNNKMVNLGVPRNSRGNSEIDRLSVEKKSSDAPSSPEGASRPVDGSNNGYRDSMMRYRPSDLKPQDLTTTMMSRDSLAPENFESSRSIDTYASSRSSNMGLDSTRSNDQLSSSRSSNVFDSSRGVDPFASTRSTDLMSGRGSVMHFGPRVTEEGLSDYLRAVKSGNLQLLRSCLQDRNTDFTERDPVHGQSAMHIAVRFGQLHAVQLLCGKKTRGLLIDAVDNRQNTPLHLAAAKSRRITKYLLEHGADGSRVNNRNQTPLAVHIVTTKRDDPLITEMLLQHKTDPNSALGNSTLLHKAVDLKLFEIASRLVRHGGRLDSKDAQGCMVFEKVDRKVLRQLCGKIAYPPVWVPNMERKGCMICLRNFSRLGVGVRRHHCRHCGRLICGRCSHVSVESEAFPSSFIGHIDRNASDERSNLKRVCKTCSSVFDERAKQGKESSPGGNQKWSDAFMDRVVGCSWDEIERKDSSNNLGSSRRGSLAAGHSLSDSAEATVVRTAGTFRTHRSVPLDSGAFSNSYLAHTTTMVMGPAGTGKSTYCNNMHEFCAASGRMTYVVNLDPAADHFDYPVAFDIRDLISVEDVMEELGYGPNGGLIYCMEYLVQNLDWLQDLLGEYSDEDYFIFDCPGQIELYSHLPVMKQLCDSLKDWEFNICCVYLIDSLFIVDPTKFISGVLCSLSAMVQLELPHINVLTKCDLVDEKEMSKYLDPSEGYLLENLANSTDPKWRPLSTAICNVINDFSMVAFVPMNINREESIETVLMHVDHAINYGDDLEPQEPKSQEADE</sequence>
<dbReference type="Pfam" id="PF01363">
    <property type="entry name" value="FYVE"/>
    <property type="match status" value="1"/>
</dbReference>
<proteinExistence type="inferred from homology"/>
<dbReference type="InterPro" id="IPR027417">
    <property type="entry name" value="P-loop_NTPase"/>
</dbReference>
<reference evidence="14" key="1">
    <citation type="submission" date="2018-10" db="EMBL/GenBank/DDBJ databases">
        <title>Effector identification in a new, highly contiguous assembly of the strawberry crown rot pathogen Phytophthora cactorum.</title>
        <authorList>
            <person name="Armitage A.D."/>
            <person name="Nellist C.F."/>
            <person name="Bates H."/>
            <person name="Vickerstaff R.J."/>
            <person name="Harrison R.J."/>
        </authorList>
    </citation>
    <scope>NUCLEOTIDE SEQUENCE</scope>
    <source>
        <strain evidence="13">15-7</strain>
        <strain evidence="14">4032</strain>
        <strain evidence="15">4040</strain>
        <strain evidence="16">P421</strain>
    </source>
</reference>
<dbReference type="Proteomes" id="UP000774804">
    <property type="component" value="Unassembled WGS sequence"/>
</dbReference>
<feature type="compositionally biased region" description="Low complexity" evidence="11">
    <location>
        <begin position="291"/>
        <end position="311"/>
    </location>
</feature>
<dbReference type="VEuPathDB" id="FungiDB:PC110_g6046"/>
<feature type="region of interest" description="Disordered" evidence="11">
    <location>
        <begin position="24"/>
        <end position="322"/>
    </location>
</feature>
<dbReference type="InterPro" id="IPR017455">
    <property type="entry name" value="Znf_FYVE-rel"/>
</dbReference>
<dbReference type="InterPro" id="IPR036770">
    <property type="entry name" value="Ankyrin_rpt-contain_sf"/>
</dbReference>
<dbReference type="InterPro" id="IPR002110">
    <property type="entry name" value="Ankyrin_rpt"/>
</dbReference>
<dbReference type="GO" id="GO:0003924">
    <property type="term" value="F:GTPase activity"/>
    <property type="evidence" value="ECO:0007669"/>
    <property type="project" value="TreeGrafter"/>
</dbReference>
<evidence type="ECO:0000256" key="8">
    <source>
        <dbReference type="ARBA" id="ARBA00022833"/>
    </source>
</evidence>
<evidence type="ECO:0000256" key="3">
    <source>
        <dbReference type="ARBA" id="ARBA00014587"/>
    </source>
</evidence>
<dbReference type="PANTHER" id="PTHR21231:SF7">
    <property type="entry name" value="GPN-LOOP GTPASE 3"/>
    <property type="match status" value="1"/>
</dbReference>
<keyword evidence="4" id="KW-0479">Metal-binding</keyword>
<dbReference type="SMART" id="SM00248">
    <property type="entry name" value="ANK"/>
    <property type="match status" value="4"/>
</dbReference>
<comment type="similarity">
    <text evidence="2">Belongs to the GPN-loop GTPase family.</text>
</comment>
<evidence type="ECO:0000256" key="11">
    <source>
        <dbReference type="SAM" id="MobiDB-lite"/>
    </source>
</evidence>
<dbReference type="EMBL" id="RCMV01000050">
    <property type="protein sequence ID" value="KAG3226737.1"/>
    <property type="molecule type" value="Genomic_DNA"/>
</dbReference>
<gene>
    <name evidence="13" type="ORF">PC113_g5232</name>
    <name evidence="14" type="ORF">PC115_g4580</name>
    <name evidence="15" type="ORF">PC117_g5199</name>
    <name evidence="16" type="ORF">PC129_g2691</name>
</gene>
<dbReference type="EMBL" id="RCMI01000088">
    <property type="protein sequence ID" value="KAG2936804.1"/>
    <property type="molecule type" value="Genomic_DNA"/>
</dbReference>
<accession>A0A8T1D672</accession>
<feature type="compositionally biased region" description="Basic and acidic residues" evidence="11">
    <location>
        <begin position="207"/>
        <end position="219"/>
    </location>
</feature>
<feature type="compositionally biased region" description="Polar residues" evidence="11">
    <location>
        <begin position="271"/>
        <end position="290"/>
    </location>
</feature>
<evidence type="ECO:0000259" key="12">
    <source>
        <dbReference type="PROSITE" id="PS50178"/>
    </source>
</evidence>
<dbReference type="InterPro" id="IPR011011">
    <property type="entry name" value="Znf_FYVE_PHD"/>
</dbReference>
<evidence type="ECO:0000256" key="7">
    <source>
        <dbReference type="ARBA" id="ARBA00022801"/>
    </source>
</evidence>
<feature type="compositionally biased region" description="Acidic residues" evidence="11">
    <location>
        <begin position="120"/>
        <end position="130"/>
    </location>
</feature>
<evidence type="ECO:0000256" key="4">
    <source>
        <dbReference type="ARBA" id="ARBA00022723"/>
    </source>
</evidence>
<evidence type="ECO:0000313" key="14">
    <source>
        <dbReference type="EMBL" id="KAG2936804.1"/>
    </source>
</evidence>
<evidence type="ECO:0000256" key="10">
    <source>
        <dbReference type="PROSITE-ProRule" id="PRU00091"/>
    </source>
</evidence>
<dbReference type="FunFam" id="3.40.50.300:FF:000616">
    <property type="entry name" value="GPN-loop GTPase 3"/>
    <property type="match status" value="1"/>
</dbReference>
<dbReference type="InterPro" id="IPR030228">
    <property type="entry name" value="Gpn3"/>
</dbReference>
<dbReference type="PANTHER" id="PTHR21231">
    <property type="entry name" value="XPA-BINDING PROTEIN 1-RELATED"/>
    <property type="match status" value="1"/>
</dbReference>
<feature type="compositionally biased region" description="Basic and acidic residues" evidence="11">
    <location>
        <begin position="163"/>
        <end position="173"/>
    </location>
</feature>
<dbReference type="VEuPathDB" id="FungiDB:PC110_g6047"/>
<evidence type="ECO:0000313" key="13">
    <source>
        <dbReference type="EMBL" id="KAG2863683.1"/>
    </source>
</evidence>
<evidence type="ECO:0000313" key="17">
    <source>
        <dbReference type="Proteomes" id="UP000774804"/>
    </source>
</evidence>
<dbReference type="InterPro" id="IPR000306">
    <property type="entry name" value="Znf_FYVE"/>
</dbReference>